<organism evidence="8 9">
    <name type="scientific">Salinispora tropica (strain ATCC BAA-916 / DSM 44818 / JCM 13857 / NBRC 105044 / CNB-440)</name>
    <dbReference type="NCBI Taxonomy" id="369723"/>
    <lineage>
        <taxon>Bacteria</taxon>
        <taxon>Bacillati</taxon>
        <taxon>Actinomycetota</taxon>
        <taxon>Actinomycetes</taxon>
        <taxon>Micromonosporales</taxon>
        <taxon>Micromonosporaceae</taxon>
        <taxon>Salinispora</taxon>
    </lineage>
</organism>
<name>A4XCI8_SALTO</name>
<evidence type="ECO:0000259" key="6">
    <source>
        <dbReference type="Pfam" id="PF08281"/>
    </source>
</evidence>
<keyword evidence="4" id="KW-0804">Transcription</keyword>
<reference evidence="9" key="1">
    <citation type="journal article" date="2007" name="Proc. Natl. Acad. Sci. U.S.A.">
        <title>Genome sequencing reveals complex secondary metabolome in the marine actinomycete Salinispora tropica.</title>
        <authorList>
            <person name="Udwary D.W."/>
            <person name="Zeigler L."/>
            <person name="Asolkar R.N."/>
            <person name="Singan V."/>
            <person name="Lapidus A."/>
            <person name="Fenical W."/>
            <person name="Jensen P.R."/>
            <person name="Moore B.S."/>
        </authorList>
    </citation>
    <scope>NUCLEOTIDE SEQUENCE [LARGE SCALE GENOMIC DNA]</scope>
    <source>
        <strain evidence="9">ATCC BAA-916 / DSM 44818 / CNB-440</strain>
    </source>
</reference>
<dbReference type="GO" id="GO:0016987">
    <property type="term" value="F:sigma factor activity"/>
    <property type="evidence" value="ECO:0007669"/>
    <property type="project" value="UniProtKB-KW"/>
</dbReference>
<proteinExistence type="inferred from homology"/>
<dbReference type="InterPro" id="IPR046531">
    <property type="entry name" value="DUF6596"/>
</dbReference>
<dbReference type="InterPro" id="IPR013249">
    <property type="entry name" value="RNA_pol_sigma70_r4_t2"/>
</dbReference>
<dbReference type="Gene3D" id="1.25.40.10">
    <property type="entry name" value="Tetratricopeptide repeat domain"/>
    <property type="match status" value="1"/>
</dbReference>
<dbReference type="InterPro" id="IPR013324">
    <property type="entry name" value="RNA_pol_sigma_r3/r4-like"/>
</dbReference>
<feature type="domain" description="DUF6596" evidence="7">
    <location>
        <begin position="170"/>
        <end position="270"/>
    </location>
</feature>
<dbReference type="Gene3D" id="1.10.10.10">
    <property type="entry name" value="Winged helix-like DNA-binding domain superfamily/Winged helix DNA-binding domain"/>
    <property type="match status" value="1"/>
</dbReference>
<dbReference type="SUPFAM" id="SSF48452">
    <property type="entry name" value="TPR-like"/>
    <property type="match status" value="1"/>
</dbReference>
<keyword evidence="3" id="KW-0731">Sigma factor</keyword>
<comment type="similarity">
    <text evidence="1">Belongs to the sigma-70 factor family. ECF subfamily.</text>
</comment>
<dbReference type="Pfam" id="PF04542">
    <property type="entry name" value="Sigma70_r2"/>
    <property type="match status" value="1"/>
</dbReference>
<dbReference type="GO" id="GO:0006352">
    <property type="term" value="P:DNA-templated transcription initiation"/>
    <property type="evidence" value="ECO:0007669"/>
    <property type="project" value="InterPro"/>
</dbReference>
<evidence type="ECO:0000256" key="3">
    <source>
        <dbReference type="ARBA" id="ARBA00023082"/>
    </source>
</evidence>
<evidence type="ECO:0000256" key="1">
    <source>
        <dbReference type="ARBA" id="ARBA00010641"/>
    </source>
</evidence>
<dbReference type="eggNOG" id="COG4941">
    <property type="taxonomic scope" value="Bacteria"/>
</dbReference>
<dbReference type="InterPro" id="IPR036388">
    <property type="entry name" value="WH-like_DNA-bd_sf"/>
</dbReference>
<keyword evidence="9" id="KW-1185">Reference proteome</keyword>
<dbReference type="SUPFAM" id="SSF88659">
    <property type="entry name" value="Sigma3 and sigma4 domains of RNA polymerase sigma factors"/>
    <property type="match status" value="1"/>
</dbReference>
<dbReference type="HOGENOM" id="CLU_035311_1_0_11"/>
<sequence length="413" mass="44874">MAVATAYADDWGRIVAMLIRLAGDWELAEECAQDAFTAALTRWPTEGIPDRPGGWLATTARNRAVDRLRRSAVEAGKLRDVSRLGEPAPVGYFPDERLELMFTCVHPALTGEAQVALMLRYLAGLRTAEIARAFLVSEHTMGQRLFRAKSKIRHAGIPFRVPPAQLLPERLSAVLSVLYLLFNEGYAATAGSNLVTAGLSAEAIRLARLLTTLMPAEPEARGLLALMLLHDARRPSRVDERGDLVTLADQDRSAWDHPQIAEAVALLEQALAQRRPGVYQVQAAIAAVHAEAPEAAATDWPQIVGLYAQLVRLAPTPVVELNRAVAVAMADGPGAGLALVDRLAATGVLNDYYLLPATRADLLRRLGRHAEAAAAYRRALDLCGTDAEHRYLLRRLCEVSAPTSWESRPGSAR</sequence>
<dbReference type="GO" id="GO:0003677">
    <property type="term" value="F:DNA binding"/>
    <property type="evidence" value="ECO:0007669"/>
    <property type="project" value="InterPro"/>
</dbReference>
<gene>
    <name evidence="8" type="ordered locus">Strop_4217</name>
</gene>
<dbReference type="Pfam" id="PF20239">
    <property type="entry name" value="DUF6596"/>
    <property type="match status" value="1"/>
</dbReference>
<dbReference type="Pfam" id="PF08281">
    <property type="entry name" value="Sigma70_r4_2"/>
    <property type="match status" value="1"/>
</dbReference>
<accession>A4XCI8</accession>
<keyword evidence="2" id="KW-0805">Transcription regulation</keyword>
<dbReference type="InterPro" id="IPR011990">
    <property type="entry name" value="TPR-like_helical_dom_sf"/>
</dbReference>
<evidence type="ECO:0000256" key="4">
    <source>
        <dbReference type="ARBA" id="ARBA00023163"/>
    </source>
</evidence>
<dbReference type="AlphaFoldDB" id="A4XCI8"/>
<dbReference type="PANTHER" id="PTHR47756:SF2">
    <property type="entry name" value="BLL6612 PROTEIN"/>
    <property type="match status" value="1"/>
</dbReference>
<dbReference type="InterPro" id="IPR007627">
    <property type="entry name" value="RNA_pol_sigma70_r2"/>
</dbReference>
<evidence type="ECO:0000313" key="8">
    <source>
        <dbReference type="EMBL" id="ABP56645.1"/>
    </source>
</evidence>
<dbReference type="EMBL" id="CP000667">
    <property type="protein sequence ID" value="ABP56645.1"/>
    <property type="molecule type" value="Genomic_DNA"/>
</dbReference>
<evidence type="ECO:0000256" key="2">
    <source>
        <dbReference type="ARBA" id="ARBA00023015"/>
    </source>
</evidence>
<protein>
    <submittedName>
        <fullName evidence="8">Sigma-70 region 2 domain protein</fullName>
    </submittedName>
</protein>
<evidence type="ECO:0000313" key="9">
    <source>
        <dbReference type="Proteomes" id="UP000000235"/>
    </source>
</evidence>
<dbReference type="NCBIfam" id="TIGR02937">
    <property type="entry name" value="sigma70-ECF"/>
    <property type="match status" value="1"/>
</dbReference>
<evidence type="ECO:0000259" key="7">
    <source>
        <dbReference type="Pfam" id="PF20239"/>
    </source>
</evidence>
<dbReference type="SUPFAM" id="SSF88946">
    <property type="entry name" value="Sigma2 domain of RNA polymerase sigma factors"/>
    <property type="match status" value="1"/>
</dbReference>
<dbReference type="Proteomes" id="UP000000235">
    <property type="component" value="Chromosome"/>
</dbReference>
<dbReference type="STRING" id="369723.Strop_4217"/>
<dbReference type="Gene3D" id="1.10.1740.10">
    <property type="match status" value="1"/>
</dbReference>
<dbReference type="InterPro" id="IPR014284">
    <property type="entry name" value="RNA_pol_sigma-70_dom"/>
</dbReference>
<feature type="domain" description="RNA polymerase sigma factor 70 region 4 type 2" evidence="6">
    <location>
        <begin position="104"/>
        <end position="152"/>
    </location>
</feature>
<dbReference type="PANTHER" id="PTHR47756">
    <property type="entry name" value="BLL6612 PROTEIN-RELATED"/>
    <property type="match status" value="1"/>
</dbReference>
<feature type="domain" description="RNA polymerase sigma-70 region 2" evidence="5">
    <location>
        <begin position="14"/>
        <end position="71"/>
    </location>
</feature>
<evidence type="ECO:0000259" key="5">
    <source>
        <dbReference type="Pfam" id="PF04542"/>
    </source>
</evidence>
<dbReference type="InterPro" id="IPR013325">
    <property type="entry name" value="RNA_pol_sigma_r2"/>
</dbReference>
<dbReference type="KEGG" id="stp:Strop_4217"/>